<organism evidence="3 4">
    <name type="scientific">Anaeramoeba flamelloides</name>
    <dbReference type="NCBI Taxonomy" id="1746091"/>
    <lineage>
        <taxon>Eukaryota</taxon>
        <taxon>Metamonada</taxon>
        <taxon>Anaeramoebidae</taxon>
        <taxon>Anaeramoeba</taxon>
    </lineage>
</organism>
<dbReference type="InterPro" id="IPR051468">
    <property type="entry name" value="Fungal_SecMetab_SDRs"/>
</dbReference>
<evidence type="ECO:0000313" key="4">
    <source>
        <dbReference type="Proteomes" id="UP001146793"/>
    </source>
</evidence>
<dbReference type="InterPro" id="IPR002347">
    <property type="entry name" value="SDR_fam"/>
</dbReference>
<dbReference type="InterPro" id="IPR036291">
    <property type="entry name" value="NAD(P)-bd_dom_sf"/>
</dbReference>
<keyword evidence="1" id="KW-0175">Coiled coil</keyword>
<reference evidence="3" key="1">
    <citation type="submission" date="2022-08" db="EMBL/GenBank/DDBJ databases">
        <title>Novel sulphate-reducing endosymbionts in the free-living metamonad Anaeramoeba.</title>
        <authorList>
            <person name="Jerlstrom-Hultqvist J."/>
            <person name="Cepicka I."/>
            <person name="Gallot-Lavallee L."/>
            <person name="Salas-Leiva D."/>
            <person name="Curtis B.A."/>
            <person name="Zahonova K."/>
            <person name="Pipaliya S."/>
            <person name="Dacks J."/>
            <person name="Roger A.J."/>
        </authorList>
    </citation>
    <scope>NUCLEOTIDE SEQUENCE</scope>
    <source>
        <strain evidence="3">Busselton2</strain>
    </source>
</reference>
<dbReference type="Pfam" id="PF00106">
    <property type="entry name" value="adh_short"/>
    <property type="match status" value="1"/>
</dbReference>
<evidence type="ECO:0000256" key="1">
    <source>
        <dbReference type="SAM" id="Coils"/>
    </source>
</evidence>
<feature type="region of interest" description="Disordered" evidence="2">
    <location>
        <begin position="377"/>
        <end position="455"/>
    </location>
</feature>
<gene>
    <name evidence="3" type="ORF">M0812_30090</name>
</gene>
<sequence>MLTDLEEHFSQQIKLLETTTNKKNLGYYEFYKIIGEYSQVESVESEEQYTTKLGKIVNLKQFKRNLKQIVWPFVSLLKNFRIFLSGPIVLSCLFEDAKIKKMFEPKIIDFYLIGKSKKTLKTIHCQIVEKIKQILNNQKDLLIIKLPTSVLYCFETNDQQFPIFRLNFVGLYTVQDKLLFEPISAFQVGFRFSDLYCTKNFLKFLQQSKLLVTCFSAKKIYNQGIFGDLSNLICKNKLPVNIHLTNLRNLKTKEITQEMLNCELQKKNSKSFYGFYNFLEKNQENENKEINEKEKENENKNKNETKQKKPKTLLNLFNSIFIQISNKNFIQNILESLKKDKNEEQISINYHIKDHNVNQDSILDMFDSKNEIENNSGNNFFLSDEISNNTKKNLSKTKNKNNNKNEKKKKNNNNNNNNKKNKKNKNKKNKNKNNNSKNKKNKNNNNNNNNQLKSKKLEILVYRSPNLKKSNQILFPLIKPPLIQEFKKNFIFWCYICKKRKFPKKLEIAERFRYSNEIEICSECKEFNTNKKKEIFSISKCTDTLKGKVAIVTGGRIKIGFATAIGLLYHGCTVIATTRFPGDAYSRFEKDPFYKEWENRLIIYPLDFRHFTSILKFVDYIKKNFTKIDFLINNAAQTVKYPPAYYKHLVRNEKKKITLGRQKKIISIDNKPFKIKGNELIEQFHSKELNLNVNSLPLSVLLSQVQTEENEQTDFCKEFPDPDHVLDDNLIYNQMKKEIETKQEIQEKQKLEKKEKIDFNKIINDLDDFLHEDENIMNIQKLKILKEQLSERKPYEDIQKDLRNQSSWTMGLDEVTPIEIYETMLINYLAPTVMINQFKDLMSRDKNSKLKSVIVNVTSKEGKFASRKSSSHPHTNSTKAALNMITRTTGHQYYEHFNILLLGIDPGWINHVFDKSSISSCPLNYHDGATRIIDPILNPESYISGKIYANFQLSEW</sequence>
<protein>
    <submittedName>
        <fullName evidence="3">Oxidoreductase-like protein</fullName>
    </submittedName>
</protein>
<comment type="caution">
    <text evidence="3">The sequence shown here is derived from an EMBL/GenBank/DDBJ whole genome shotgun (WGS) entry which is preliminary data.</text>
</comment>
<name>A0AAV7Y6W4_9EUKA</name>
<dbReference type="GO" id="GO:0016491">
    <property type="term" value="F:oxidoreductase activity"/>
    <property type="evidence" value="ECO:0007669"/>
    <property type="project" value="TreeGrafter"/>
</dbReference>
<dbReference type="AlphaFoldDB" id="A0AAV7Y6W4"/>
<dbReference type="EMBL" id="JANTQA010000076">
    <property type="protein sequence ID" value="KAJ3423557.1"/>
    <property type="molecule type" value="Genomic_DNA"/>
</dbReference>
<feature type="coiled-coil region" evidence="1">
    <location>
        <begin position="276"/>
        <end position="308"/>
    </location>
</feature>
<dbReference type="Proteomes" id="UP001146793">
    <property type="component" value="Unassembled WGS sequence"/>
</dbReference>
<dbReference type="PANTHER" id="PTHR43544">
    <property type="entry name" value="SHORT-CHAIN DEHYDROGENASE/REDUCTASE"/>
    <property type="match status" value="1"/>
</dbReference>
<accession>A0AAV7Y6W4</accession>
<dbReference type="GO" id="GO:0005737">
    <property type="term" value="C:cytoplasm"/>
    <property type="evidence" value="ECO:0007669"/>
    <property type="project" value="TreeGrafter"/>
</dbReference>
<feature type="compositionally biased region" description="Low complexity" evidence="2">
    <location>
        <begin position="443"/>
        <end position="452"/>
    </location>
</feature>
<evidence type="ECO:0000313" key="3">
    <source>
        <dbReference type="EMBL" id="KAJ3423557.1"/>
    </source>
</evidence>
<dbReference type="Gene3D" id="3.40.50.720">
    <property type="entry name" value="NAD(P)-binding Rossmann-like Domain"/>
    <property type="match status" value="2"/>
</dbReference>
<feature type="compositionally biased region" description="Basic residues" evidence="2">
    <location>
        <begin position="393"/>
        <end position="411"/>
    </location>
</feature>
<evidence type="ECO:0000256" key="2">
    <source>
        <dbReference type="SAM" id="MobiDB-lite"/>
    </source>
</evidence>
<dbReference type="PANTHER" id="PTHR43544:SF2">
    <property type="entry name" value="OXIDOREDUCTASE"/>
    <property type="match status" value="1"/>
</dbReference>
<dbReference type="SUPFAM" id="SSF51735">
    <property type="entry name" value="NAD(P)-binding Rossmann-fold domains"/>
    <property type="match status" value="1"/>
</dbReference>
<proteinExistence type="predicted"/>
<feature type="compositionally biased region" description="Basic residues" evidence="2">
    <location>
        <begin position="419"/>
        <end position="442"/>
    </location>
</feature>